<protein>
    <submittedName>
        <fullName evidence="1">Transcriptional regulator, Crp/Fnr family</fullName>
    </submittedName>
</protein>
<evidence type="ECO:0000313" key="2">
    <source>
        <dbReference type="Proteomes" id="UP000000493"/>
    </source>
</evidence>
<dbReference type="InterPro" id="IPR018490">
    <property type="entry name" value="cNMP-bd_dom_sf"/>
</dbReference>
<dbReference type="EMBL" id="CP002859">
    <property type="protein sequence ID" value="AEI50564.1"/>
    <property type="molecule type" value="Genomic_DNA"/>
</dbReference>
<evidence type="ECO:0000313" key="1">
    <source>
        <dbReference type="EMBL" id="AEI50564.1"/>
    </source>
</evidence>
<dbReference type="Proteomes" id="UP000000493">
    <property type="component" value="Chromosome"/>
</dbReference>
<keyword evidence="2" id="KW-1185">Reference proteome</keyword>
<accession>A0A7U4E7V0</accession>
<dbReference type="KEGG" id="rsi:Runsl_4220"/>
<dbReference type="SUPFAM" id="SSF51206">
    <property type="entry name" value="cAMP-binding domain-like"/>
    <property type="match status" value="1"/>
</dbReference>
<dbReference type="Gene3D" id="2.60.120.10">
    <property type="entry name" value="Jelly Rolls"/>
    <property type="match status" value="1"/>
</dbReference>
<name>A0A7U4E7V0_RUNSL</name>
<organism evidence="1 2">
    <name type="scientific">Runella slithyformis (strain ATCC 29530 / DSM 19594 / LMG 11500 / NCIMB 11436 / LSU 4)</name>
    <dbReference type="NCBI Taxonomy" id="761193"/>
    <lineage>
        <taxon>Bacteria</taxon>
        <taxon>Pseudomonadati</taxon>
        <taxon>Bacteroidota</taxon>
        <taxon>Cytophagia</taxon>
        <taxon>Cytophagales</taxon>
        <taxon>Spirosomataceae</taxon>
        <taxon>Runella</taxon>
    </lineage>
</organism>
<reference evidence="2" key="1">
    <citation type="submission" date="2011-06" db="EMBL/GenBank/DDBJ databases">
        <title>The complete genome of chromosome of Runella slithyformis DSM 19594.</title>
        <authorList>
            <consortium name="US DOE Joint Genome Institute (JGI-PGF)"/>
            <person name="Lucas S."/>
            <person name="Han J."/>
            <person name="Lapidus A."/>
            <person name="Bruce D."/>
            <person name="Goodwin L."/>
            <person name="Pitluck S."/>
            <person name="Peters L."/>
            <person name="Kyrpides N."/>
            <person name="Mavromatis K."/>
            <person name="Ivanova N."/>
            <person name="Ovchinnikova G."/>
            <person name="Zhang X."/>
            <person name="Misra M."/>
            <person name="Detter J.C."/>
            <person name="Tapia R."/>
            <person name="Han C."/>
            <person name="Land M."/>
            <person name="Hauser L."/>
            <person name="Markowitz V."/>
            <person name="Cheng J.-F."/>
            <person name="Hugenholtz P."/>
            <person name="Woyke T."/>
            <person name="Wu D."/>
            <person name="Tindall B."/>
            <person name="Faehrich R."/>
            <person name="Brambilla E."/>
            <person name="Klenk H.-P."/>
            <person name="Eisen J.A."/>
        </authorList>
    </citation>
    <scope>NUCLEOTIDE SEQUENCE [LARGE SCALE GENOMIC DNA]</scope>
    <source>
        <strain evidence="2">ATCC 29530 / DSM 19594 / LMG 11500 / NCIMB 11436 / LSU 4</strain>
    </source>
</reference>
<sequence>MVSGIVRSTYLRPDGEEVTHWLLGSGEIASIPTSLFTGSISHDDLRAVTDALVIKIPYDILSQNFERFSYLNKIRVAVMQRYILSYEERSRALRMGTSQEQLDVFIAHYPEIYYATPLQIVASFLGISKTTLVRLRQYNP</sequence>
<dbReference type="AlphaFoldDB" id="A0A7U4E7V0"/>
<dbReference type="InterPro" id="IPR014710">
    <property type="entry name" value="RmlC-like_jellyroll"/>
</dbReference>
<reference evidence="1 2" key="2">
    <citation type="journal article" date="2012" name="Stand. Genomic Sci.">
        <title>Complete genome sequence of the aquatic bacterium Runella slithyformis type strain (LSU 4(T)).</title>
        <authorList>
            <person name="Copeland A."/>
            <person name="Zhang X."/>
            <person name="Misra M."/>
            <person name="Lapidus A."/>
            <person name="Nolan M."/>
            <person name="Lucas S."/>
            <person name="Deshpande S."/>
            <person name="Cheng J.F."/>
            <person name="Tapia R."/>
            <person name="Goodwin L.A."/>
            <person name="Pitluck S."/>
            <person name="Liolios K."/>
            <person name="Pagani I."/>
            <person name="Ivanova N."/>
            <person name="Mikhailova N."/>
            <person name="Pati A."/>
            <person name="Chen A."/>
            <person name="Palaniappan K."/>
            <person name="Land M."/>
            <person name="Hauser L."/>
            <person name="Pan C."/>
            <person name="Jeffries C.D."/>
            <person name="Detter J.C."/>
            <person name="Brambilla E.M."/>
            <person name="Rohde M."/>
            <person name="Djao O.D."/>
            <person name="Goker M."/>
            <person name="Sikorski J."/>
            <person name="Tindall B.J."/>
            <person name="Woyke T."/>
            <person name="Bristow J."/>
            <person name="Eisen J.A."/>
            <person name="Markowitz V."/>
            <person name="Hugenholtz P."/>
            <person name="Kyrpides N.C."/>
            <person name="Klenk H.P."/>
            <person name="Mavromatis K."/>
        </authorList>
    </citation>
    <scope>NUCLEOTIDE SEQUENCE [LARGE SCALE GENOMIC DNA]</scope>
    <source>
        <strain evidence="2">ATCC 29530 / DSM 19594 / LMG 11500 / NCIMB 11436 / LSU 4</strain>
    </source>
</reference>
<dbReference type="RefSeq" id="WP_013929861.1">
    <property type="nucleotide sequence ID" value="NC_015703.1"/>
</dbReference>
<proteinExistence type="predicted"/>
<gene>
    <name evidence="1" type="ordered locus">Runsl_4220</name>
</gene>